<dbReference type="EMBL" id="JAOXML010000035">
    <property type="protein sequence ID" value="MCV4379791.1"/>
    <property type="molecule type" value="Genomic_DNA"/>
</dbReference>
<dbReference type="InterPro" id="IPR000515">
    <property type="entry name" value="MetI-like"/>
</dbReference>
<comment type="function">
    <text evidence="1">Part of the binding-protein-dependent transport system for glutamine; probably responsible for the translocation of the substrate across the membrane.</text>
</comment>
<evidence type="ECO:0000256" key="6">
    <source>
        <dbReference type="ARBA" id="ARBA00022989"/>
    </source>
</evidence>
<evidence type="ECO:0000256" key="8">
    <source>
        <dbReference type="RuleBase" id="RU363032"/>
    </source>
</evidence>
<dbReference type="Gene3D" id="1.10.3720.10">
    <property type="entry name" value="MetI-like"/>
    <property type="match status" value="1"/>
</dbReference>
<evidence type="ECO:0000256" key="4">
    <source>
        <dbReference type="ARBA" id="ARBA00022692"/>
    </source>
</evidence>
<keyword evidence="11" id="KW-1185">Reference proteome</keyword>
<protein>
    <submittedName>
        <fullName evidence="10">ABC transporter permease subunit</fullName>
    </submittedName>
</protein>
<proteinExistence type="inferred from homology"/>
<dbReference type="InterPro" id="IPR035906">
    <property type="entry name" value="MetI-like_sf"/>
</dbReference>
<evidence type="ECO:0000313" key="10">
    <source>
        <dbReference type="EMBL" id="MCV4379791.1"/>
    </source>
</evidence>
<keyword evidence="7 8" id="KW-0472">Membrane</keyword>
<evidence type="ECO:0000256" key="5">
    <source>
        <dbReference type="ARBA" id="ARBA00022970"/>
    </source>
</evidence>
<comment type="subcellular location">
    <subcellularLocation>
        <location evidence="2 8">Cell membrane</location>
        <topology evidence="2 8">Multi-pass membrane protein</topology>
    </subcellularLocation>
</comment>
<keyword evidence="4 8" id="KW-0812">Transmembrane</keyword>
<sequence length="206" mass="22180">MISFWDEASTLFASAFTTTLLLAVMSLGFTAILSAPVALALHARSAWARGYVDLAMKIPLIVKLFVCFYLLQLNPLVCGVIALVLHQVGYCAEILSGGLRAIPGEYEDAALSSGLSWSRTAFSIRLPEALRLVAPSLVLQTAEIIKNTSIVSLIGVVELTGASETLQSQTFEYLSGFLAAAASYAVLTLPIMAAGYFMEKRLRNRI</sequence>
<dbReference type="RefSeq" id="WP_117182090.1">
    <property type="nucleotide sequence ID" value="NZ_JAFGZD010000002.1"/>
</dbReference>
<feature type="transmembrane region" description="Helical" evidence="8">
    <location>
        <begin position="20"/>
        <end position="41"/>
    </location>
</feature>
<keyword evidence="6 8" id="KW-1133">Transmembrane helix</keyword>
<dbReference type="Pfam" id="PF00528">
    <property type="entry name" value="BPD_transp_1"/>
    <property type="match status" value="1"/>
</dbReference>
<comment type="caution">
    <text evidence="10">The sequence shown here is derived from an EMBL/GenBank/DDBJ whole genome shotgun (WGS) entry which is preliminary data.</text>
</comment>
<dbReference type="CDD" id="cd06261">
    <property type="entry name" value="TM_PBP2"/>
    <property type="match status" value="1"/>
</dbReference>
<dbReference type="Proteomes" id="UP001207294">
    <property type="component" value="Unassembled WGS sequence"/>
</dbReference>
<evidence type="ECO:0000313" key="11">
    <source>
        <dbReference type="Proteomes" id="UP001207294"/>
    </source>
</evidence>
<evidence type="ECO:0000256" key="3">
    <source>
        <dbReference type="ARBA" id="ARBA00010072"/>
    </source>
</evidence>
<dbReference type="InterPro" id="IPR043429">
    <property type="entry name" value="ArtM/GltK/GlnP/TcyL/YhdX-like"/>
</dbReference>
<accession>A0ABT3C458</accession>
<feature type="domain" description="ABC transmembrane type-1" evidence="9">
    <location>
        <begin position="16"/>
        <end position="198"/>
    </location>
</feature>
<keyword evidence="5" id="KW-0029">Amino-acid transport</keyword>
<gene>
    <name evidence="10" type="ORF">OH718_24620</name>
</gene>
<reference evidence="10 11" key="1">
    <citation type="submission" date="2022-10" db="EMBL/GenBank/DDBJ databases">
        <title>Characterization of Pseudomonas capsici strains from pepper and tomato in Georgia.</title>
        <authorList>
            <person name="Zhao M."/>
            <person name="Dutta B."/>
        </authorList>
    </citation>
    <scope>NUCLEOTIDE SEQUENCE [LARGE SCALE GENOMIC DNA]</scope>
    <source>
        <strain evidence="10 11">Pc20-5</strain>
    </source>
</reference>
<keyword evidence="8" id="KW-0813">Transport</keyword>
<name>A0ABT3C458_9PSED</name>
<organism evidence="10 11">
    <name type="scientific">Pseudomonas capsici</name>
    <dbReference type="NCBI Taxonomy" id="2810614"/>
    <lineage>
        <taxon>Bacteria</taxon>
        <taxon>Pseudomonadati</taxon>
        <taxon>Pseudomonadota</taxon>
        <taxon>Gammaproteobacteria</taxon>
        <taxon>Pseudomonadales</taxon>
        <taxon>Pseudomonadaceae</taxon>
        <taxon>Pseudomonas</taxon>
    </lineage>
</organism>
<dbReference type="PANTHER" id="PTHR30614:SF20">
    <property type="entry name" value="GLUTAMINE TRANSPORT SYSTEM PERMEASE PROTEIN GLNP"/>
    <property type="match status" value="1"/>
</dbReference>
<dbReference type="PROSITE" id="PS50928">
    <property type="entry name" value="ABC_TM1"/>
    <property type="match status" value="1"/>
</dbReference>
<dbReference type="SUPFAM" id="SSF161098">
    <property type="entry name" value="MetI-like"/>
    <property type="match status" value="1"/>
</dbReference>
<evidence type="ECO:0000256" key="2">
    <source>
        <dbReference type="ARBA" id="ARBA00004651"/>
    </source>
</evidence>
<feature type="transmembrane region" description="Helical" evidence="8">
    <location>
        <begin position="173"/>
        <end position="197"/>
    </location>
</feature>
<feature type="transmembrane region" description="Helical" evidence="8">
    <location>
        <begin position="61"/>
        <end position="85"/>
    </location>
</feature>
<evidence type="ECO:0000256" key="1">
    <source>
        <dbReference type="ARBA" id="ARBA00003159"/>
    </source>
</evidence>
<dbReference type="PANTHER" id="PTHR30614">
    <property type="entry name" value="MEMBRANE COMPONENT OF AMINO ACID ABC TRANSPORTER"/>
    <property type="match status" value="1"/>
</dbReference>
<dbReference type="GeneID" id="93559883"/>
<comment type="similarity">
    <text evidence="3">Belongs to the binding-protein-dependent transport system permease family. HisMQ subfamily.</text>
</comment>
<evidence type="ECO:0000259" key="9">
    <source>
        <dbReference type="PROSITE" id="PS50928"/>
    </source>
</evidence>
<evidence type="ECO:0000256" key="7">
    <source>
        <dbReference type="ARBA" id="ARBA00023136"/>
    </source>
</evidence>